<sequence>MQVNEHIMIHEIGLLLGIVGWIKDYQAFGASSYEPIHTGTDANVWHKQGTNQNVSTDDGMRCQNREKTALNVPVNTTIAIVNNFAIGPAAMAFLDLQNYIVGAWNYMKKYIEASSTQEYLHSDLEDKVKFDGWGNVMTNEYMITRDDPEAEGYVRTHGDVIMTANHKAQRDKKGSKGSEKKGEKKKVDAWA</sequence>
<evidence type="ECO:0000313" key="2">
    <source>
        <dbReference type="Proteomes" id="UP001515500"/>
    </source>
</evidence>
<accession>A0AB40C0W9</accession>
<dbReference type="Proteomes" id="UP001515500">
    <property type="component" value="Chromosome 10"/>
</dbReference>
<evidence type="ECO:0000256" key="1">
    <source>
        <dbReference type="SAM" id="MobiDB-lite"/>
    </source>
</evidence>
<dbReference type="AlphaFoldDB" id="A0AB40C0W9"/>
<protein>
    <submittedName>
        <fullName evidence="3">Uncharacterized protein LOC120270029</fullName>
    </submittedName>
</protein>
<gene>
    <name evidence="3" type="primary">LOC120270029</name>
</gene>
<keyword evidence="2" id="KW-1185">Reference proteome</keyword>
<feature type="region of interest" description="Disordered" evidence="1">
    <location>
        <begin position="164"/>
        <end position="191"/>
    </location>
</feature>
<proteinExistence type="predicted"/>
<organism evidence="2 3">
    <name type="scientific">Dioscorea cayennensis subsp. rotundata</name>
    <name type="common">White Guinea yam</name>
    <name type="synonym">Dioscorea rotundata</name>
    <dbReference type="NCBI Taxonomy" id="55577"/>
    <lineage>
        <taxon>Eukaryota</taxon>
        <taxon>Viridiplantae</taxon>
        <taxon>Streptophyta</taxon>
        <taxon>Embryophyta</taxon>
        <taxon>Tracheophyta</taxon>
        <taxon>Spermatophyta</taxon>
        <taxon>Magnoliopsida</taxon>
        <taxon>Liliopsida</taxon>
        <taxon>Dioscoreales</taxon>
        <taxon>Dioscoreaceae</taxon>
        <taxon>Dioscorea</taxon>
    </lineage>
</organism>
<feature type="compositionally biased region" description="Basic and acidic residues" evidence="1">
    <location>
        <begin position="171"/>
        <end position="191"/>
    </location>
</feature>
<dbReference type="RefSeq" id="XP_039132969.1">
    <property type="nucleotide sequence ID" value="XM_039277035.1"/>
</dbReference>
<name>A0AB40C0W9_DIOCR</name>
<evidence type="ECO:0000313" key="3">
    <source>
        <dbReference type="RefSeq" id="XP_039132969.1"/>
    </source>
</evidence>
<dbReference type="GeneID" id="120270029"/>
<reference evidence="3" key="1">
    <citation type="submission" date="2025-08" db="UniProtKB">
        <authorList>
            <consortium name="RefSeq"/>
        </authorList>
    </citation>
    <scope>IDENTIFICATION</scope>
</reference>